<name>A0A1H5RTE2_9BACT</name>
<dbReference type="OrthoDB" id="1293009at2"/>
<dbReference type="Pfam" id="PF14052">
    <property type="entry name" value="Caps_assemb_Wzi"/>
    <property type="match status" value="1"/>
</dbReference>
<organism evidence="1 2">
    <name type="scientific">Algoriphagus boritolerans DSM 17298 = JCM 18970</name>
    <dbReference type="NCBI Taxonomy" id="1120964"/>
    <lineage>
        <taxon>Bacteria</taxon>
        <taxon>Pseudomonadati</taxon>
        <taxon>Bacteroidota</taxon>
        <taxon>Cytophagia</taxon>
        <taxon>Cytophagales</taxon>
        <taxon>Cyclobacteriaceae</taxon>
        <taxon>Algoriphagus</taxon>
    </lineage>
</organism>
<dbReference type="RefSeq" id="WP_103922846.1">
    <property type="nucleotide sequence ID" value="NZ_FNVR01000001.1"/>
</dbReference>
<evidence type="ECO:0000313" key="1">
    <source>
        <dbReference type="EMBL" id="SEF41613.1"/>
    </source>
</evidence>
<reference evidence="2" key="1">
    <citation type="submission" date="2016-10" db="EMBL/GenBank/DDBJ databases">
        <authorList>
            <person name="Varghese N."/>
            <person name="Submissions S."/>
        </authorList>
    </citation>
    <scope>NUCLEOTIDE SEQUENCE [LARGE SCALE GENOMIC DNA]</scope>
    <source>
        <strain evidence="2">DSM 17298</strain>
    </source>
</reference>
<evidence type="ECO:0000313" key="2">
    <source>
        <dbReference type="Proteomes" id="UP000236736"/>
    </source>
</evidence>
<protein>
    <submittedName>
        <fullName evidence="1">Capsule assembly protein Wzi</fullName>
    </submittedName>
</protein>
<dbReference type="Gene3D" id="2.40.160.130">
    <property type="entry name" value="Capsule assembly protein Wzi"/>
    <property type="match status" value="1"/>
</dbReference>
<sequence length="564" mass="64998">MNRSYFFFLLSFFILPGTLRSQTLPAGFPVWEEVARRSQLLGTGYHKYSFGSRPIIWEQQISDSLIAKEIKKDSLINYLKIPRKSVKILPLLNTTVYNSNRPFGWGNYGLQNGAGFQTMVSPGAFLKFHFLEIQLRPEFVFSQNKNFQGFSGEFSDNSNFARFRFWNFGDHPERFQGAEFNRFASWGQSYVSLTFGKAELGFSTQNIWWGPGQFSALIFSDNARGMKHFFIKTKSPANIGIGFLEAQMIFGRAEDSGLEPTQNNLLNDQYFRPFNGDWRYVNGISVAYQPSFLKNITLGFNRTFQQYNKDVVKTFQGRVPVFETFQKEKLFTSGNSVIYDQLAQDQQVSVFFRFKSVKGKFEVYSEFGRRDHNFNWREFILNPEHARAYLMGFQKLMQLPQSGKFVQIRGEIIHQQESVNRYIRYEQLGVINTSWNTHYQVRGFSNFGESMGAGIGVGANAQILEASIVKGISKVGLLLQRIENHQDFYYQIQSEISSQLPWIDFSAGILWDFKWNGLVVSSSNHLVSSSNYQWKGLPSSTVDFKGGSQKFTFSSSLKLIYNFR</sequence>
<dbReference type="InterPro" id="IPR026950">
    <property type="entry name" value="Caps_assemb_Wzi"/>
</dbReference>
<dbReference type="STRING" id="1120964.GCA_001313265_00118"/>
<gene>
    <name evidence="1" type="ORF">SAMN03080598_00106</name>
</gene>
<dbReference type="InterPro" id="IPR038636">
    <property type="entry name" value="Wzi_sf"/>
</dbReference>
<dbReference type="Proteomes" id="UP000236736">
    <property type="component" value="Unassembled WGS sequence"/>
</dbReference>
<dbReference type="AlphaFoldDB" id="A0A1H5RTE2"/>
<accession>A0A1H5RTE2</accession>
<keyword evidence="2" id="KW-1185">Reference proteome</keyword>
<dbReference type="EMBL" id="FNVR01000001">
    <property type="protein sequence ID" value="SEF41613.1"/>
    <property type="molecule type" value="Genomic_DNA"/>
</dbReference>
<proteinExistence type="predicted"/>